<gene>
    <name evidence="2" type="ORF">LSAA_13733</name>
</gene>
<keyword evidence="3" id="KW-1185">Reference proteome</keyword>
<accession>A0A7R8D3I9</accession>
<name>A0A7R8D3I9_LEPSM</name>
<feature type="compositionally biased region" description="Polar residues" evidence="1">
    <location>
        <begin position="7"/>
        <end position="30"/>
    </location>
</feature>
<evidence type="ECO:0000313" key="2">
    <source>
        <dbReference type="EMBL" id="CAF3012486.1"/>
    </source>
</evidence>
<organism evidence="2 3">
    <name type="scientific">Lepeophtheirus salmonis</name>
    <name type="common">Salmon louse</name>
    <name type="synonym">Caligus salmonis</name>
    <dbReference type="NCBI Taxonomy" id="72036"/>
    <lineage>
        <taxon>Eukaryota</taxon>
        <taxon>Metazoa</taxon>
        <taxon>Ecdysozoa</taxon>
        <taxon>Arthropoda</taxon>
        <taxon>Crustacea</taxon>
        <taxon>Multicrustacea</taxon>
        <taxon>Hexanauplia</taxon>
        <taxon>Copepoda</taxon>
        <taxon>Siphonostomatoida</taxon>
        <taxon>Caligidae</taxon>
        <taxon>Lepeophtheirus</taxon>
    </lineage>
</organism>
<dbReference type="OrthoDB" id="6130045at2759"/>
<dbReference type="EMBL" id="HG994587">
    <property type="protein sequence ID" value="CAF3012486.1"/>
    <property type="molecule type" value="Genomic_DNA"/>
</dbReference>
<proteinExistence type="predicted"/>
<feature type="region of interest" description="Disordered" evidence="1">
    <location>
        <begin position="1"/>
        <end position="35"/>
    </location>
</feature>
<dbReference type="Proteomes" id="UP000675881">
    <property type="component" value="Chromosome 8"/>
</dbReference>
<evidence type="ECO:0000313" key="3">
    <source>
        <dbReference type="Proteomes" id="UP000675881"/>
    </source>
</evidence>
<reference evidence="2" key="1">
    <citation type="submission" date="2021-02" db="EMBL/GenBank/DDBJ databases">
        <authorList>
            <person name="Bekaert M."/>
        </authorList>
    </citation>
    <scope>NUCLEOTIDE SEQUENCE</scope>
    <source>
        <strain evidence="2">IoA-00</strain>
    </source>
</reference>
<protein>
    <submittedName>
        <fullName evidence="2">(salmon louse) hypothetical protein</fullName>
    </submittedName>
</protein>
<evidence type="ECO:0000256" key="1">
    <source>
        <dbReference type="SAM" id="MobiDB-lite"/>
    </source>
</evidence>
<dbReference type="AlphaFoldDB" id="A0A7R8D3I9"/>
<sequence length="383" mass="42897">MGDSVRHNPTINIQQPTLFPSKSSPKITRTPSHESILESRIPSGLKVSFRGEHYLSQHRGSIVPNIRIPSPLPNEHLLLSIPPHSMSKQNNAYGFDDEYDMIKSCAVLAKALGLQKSFSTSDILSLKLNSNLNSSSGDFFNNITKSFSEMHLMDAIPLAKLEASSRSLSTWVAVGDKSATSQLPTRNDSATPAFTPADLIRSVNKKIRQNYMRKRLLTTYRALERMSQSGFNLEKIEVPHKFVVKTSHKFSENCSIDRRKHQLGDKGAYLESSAVDDTEKSIIDGYSEVFRDTAPKRVCIPKEGLTTDKGRRENENDMIESEKECNVVDQRSSDAGVEKRGEEANRIKHGSLSKPYLDPKQIIKIGTCSESARKRNKLDNIYV</sequence>